<evidence type="ECO:0000256" key="1">
    <source>
        <dbReference type="SAM" id="Phobius"/>
    </source>
</evidence>
<dbReference type="EMBL" id="CP000852">
    <property type="protein sequence ID" value="ABW00923.1"/>
    <property type="molecule type" value="Genomic_DNA"/>
</dbReference>
<keyword evidence="1" id="KW-0812">Transmembrane</keyword>
<dbReference type="HOGENOM" id="CLU_2420216_0_0_2"/>
<proteinExistence type="predicted"/>
<evidence type="ECO:0008006" key="4">
    <source>
        <dbReference type="Google" id="ProtNLM"/>
    </source>
</evidence>
<evidence type="ECO:0000313" key="2">
    <source>
        <dbReference type="EMBL" id="ABW00923.1"/>
    </source>
</evidence>
<feature type="transmembrane region" description="Helical" evidence="1">
    <location>
        <begin position="32"/>
        <end position="55"/>
    </location>
</feature>
<dbReference type="Gene3D" id="1.20.5.820">
    <property type="entry name" value="Preprotein translocase SecE subunit"/>
    <property type="match status" value="1"/>
</dbReference>
<dbReference type="InterPro" id="IPR023391">
    <property type="entry name" value="Prot_translocase_SecE_dom_sf"/>
</dbReference>
<keyword evidence="1" id="KW-1133">Transmembrane helix</keyword>
<evidence type="ECO:0000313" key="3">
    <source>
        <dbReference type="Proteomes" id="UP000001137"/>
    </source>
</evidence>
<name>A8M9P2_CALMQ</name>
<keyword evidence="1" id="KW-0472">Membrane</keyword>
<keyword evidence="3" id="KW-1185">Reference proteome</keyword>
<dbReference type="GeneID" id="5708987"/>
<dbReference type="SUPFAM" id="SSF103456">
    <property type="entry name" value="Preprotein translocase SecE subunit"/>
    <property type="match status" value="1"/>
</dbReference>
<accession>A8M9P2</accession>
<dbReference type="Proteomes" id="UP000001137">
    <property type="component" value="Chromosome"/>
</dbReference>
<organism evidence="2 3">
    <name type="scientific">Caldivirga maquilingensis (strain ATCC 700844 / DSM 13496 / JCM 10307 / IC-167)</name>
    <dbReference type="NCBI Taxonomy" id="397948"/>
    <lineage>
        <taxon>Archaea</taxon>
        <taxon>Thermoproteota</taxon>
        <taxon>Thermoprotei</taxon>
        <taxon>Thermoproteales</taxon>
        <taxon>Thermoproteaceae</taxon>
        <taxon>Caldivirga</taxon>
    </lineage>
</organism>
<dbReference type="RefSeq" id="WP_012185143.1">
    <property type="nucleotide sequence ID" value="NC_009954.1"/>
</dbReference>
<gene>
    <name evidence="2" type="ordered locus">Cmaq_0069</name>
</gene>
<reference evidence="2 3" key="1">
    <citation type="submission" date="2007-10" db="EMBL/GenBank/DDBJ databases">
        <title>Complete sequence of Caldivirga maquilingensis IC-167.</title>
        <authorList>
            <consortium name="US DOE Joint Genome Institute"/>
            <person name="Copeland A."/>
            <person name="Lucas S."/>
            <person name="Lapidus A."/>
            <person name="Barry K."/>
            <person name="Glavina del Rio T."/>
            <person name="Dalin E."/>
            <person name="Tice H."/>
            <person name="Pitluck S."/>
            <person name="Saunders E."/>
            <person name="Brettin T."/>
            <person name="Bruce D."/>
            <person name="Detter J.C."/>
            <person name="Han C."/>
            <person name="Schmutz J."/>
            <person name="Larimer F."/>
            <person name="Land M."/>
            <person name="Hauser L."/>
            <person name="Kyrpides N."/>
            <person name="Ivanova N."/>
            <person name="Biddle J.F."/>
            <person name="Zhang Z."/>
            <person name="Fitz-Gibbon S.T."/>
            <person name="Lowe T.M."/>
            <person name="Saltikov C."/>
            <person name="House C.H."/>
            <person name="Richardson P."/>
        </authorList>
    </citation>
    <scope>NUCLEOTIDE SEQUENCE [LARGE SCALE GENOMIC DNA]</scope>
    <source>
        <strain evidence="3">ATCC 700844 / DSM 13496 / JCM 10307 / IC-167</strain>
    </source>
</reference>
<dbReference type="AlphaFoldDB" id="A8M9P2"/>
<dbReference type="eggNOG" id="arCOG02204">
    <property type="taxonomic scope" value="Archaea"/>
</dbReference>
<feature type="transmembrane region" description="Helical" evidence="1">
    <location>
        <begin position="75"/>
        <end position="94"/>
    </location>
</feature>
<dbReference type="KEGG" id="cma:Cmaq_0069"/>
<protein>
    <recommendedName>
        <fullName evidence="4">Protein translocase subunit SecE</fullName>
    </recommendedName>
</protein>
<sequence length="103" mass="11541">MAFSDLGKKLRGLLKDTAWIFKRAKKPDRESYYTIVKLSLLIIFVLGSYSLIFSFLGYALTSRSSLLVVPYPENIIIIVTIVIIIIAALAYLLVTTRSIGKGR</sequence>
<dbReference type="STRING" id="397948.Cmaq_0069"/>